<dbReference type="InterPro" id="IPR055066">
    <property type="entry name" value="AASDHPPT_N"/>
</dbReference>
<organism evidence="11 12">
    <name type="scientific">Trichogramma brassicae</name>
    <dbReference type="NCBI Taxonomy" id="86971"/>
    <lineage>
        <taxon>Eukaryota</taxon>
        <taxon>Metazoa</taxon>
        <taxon>Ecdysozoa</taxon>
        <taxon>Arthropoda</taxon>
        <taxon>Hexapoda</taxon>
        <taxon>Insecta</taxon>
        <taxon>Pterygota</taxon>
        <taxon>Neoptera</taxon>
        <taxon>Endopterygota</taxon>
        <taxon>Hymenoptera</taxon>
        <taxon>Apocrita</taxon>
        <taxon>Proctotrupomorpha</taxon>
        <taxon>Chalcidoidea</taxon>
        <taxon>Trichogrammatidae</taxon>
        <taxon>Trichogramma</taxon>
    </lineage>
</organism>
<reference evidence="11 12" key="1">
    <citation type="submission" date="2020-02" db="EMBL/GenBank/DDBJ databases">
        <authorList>
            <person name="Ferguson B K."/>
        </authorList>
    </citation>
    <scope>NUCLEOTIDE SEQUENCE [LARGE SCALE GENOMIC DNA]</scope>
</reference>
<dbReference type="SUPFAM" id="SSF56214">
    <property type="entry name" value="4'-phosphopantetheinyl transferase"/>
    <property type="match status" value="2"/>
</dbReference>
<dbReference type="InterPro" id="IPR037143">
    <property type="entry name" value="4-PPantetheinyl_Trfase_dom_sf"/>
</dbReference>
<comment type="catalytic activity">
    <reaction evidence="8">
        <text>apo-[ACP] + acetyl-CoA = acetyl-[ACP] + adenosine 3',5'-bisphosphate + H(+)</text>
        <dbReference type="Rhea" id="RHEA:46564"/>
        <dbReference type="Rhea" id="RHEA-COMP:9621"/>
        <dbReference type="Rhea" id="RHEA-COMP:9690"/>
        <dbReference type="ChEBI" id="CHEBI:15378"/>
        <dbReference type="ChEBI" id="CHEBI:29999"/>
        <dbReference type="ChEBI" id="CHEBI:57288"/>
        <dbReference type="ChEBI" id="CHEBI:58343"/>
        <dbReference type="ChEBI" id="CHEBI:78446"/>
    </reaction>
    <physiologicalReaction direction="left-to-right" evidence="8">
        <dbReference type="Rhea" id="RHEA:46565"/>
    </physiologicalReaction>
</comment>
<keyword evidence="12" id="KW-1185">Reference proteome</keyword>
<dbReference type="FunFam" id="3.90.470.20:FF:000003">
    <property type="entry name" value="L-aminoadipate-semialdehyde dehydrogenase-phosphopantetheinyl transferase"/>
    <property type="match status" value="1"/>
</dbReference>
<proteinExistence type="inferred from homology"/>
<evidence type="ECO:0000256" key="4">
    <source>
        <dbReference type="ARBA" id="ARBA00022679"/>
    </source>
</evidence>
<dbReference type="GO" id="GO:0019878">
    <property type="term" value="P:lysine biosynthetic process via aminoadipic acid"/>
    <property type="evidence" value="ECO:0007669"/>
    <property type="project" value="TreeGrafter"/>
</dbReference>
<evidence type="ECO:0000256" key="8">
    <source>
        <dbReference type="ARBA" id="ARBA00048794"/>
    </source>
</evidence>
<dbReference type="AlphaFoldDB" id="A0A6H5I805"/>
<dbReference type="InterPro" id="IPR050559">
    <property type="entry name" value="P-Pant_transferase_sf"/>
</dbReference>
<dbReference type="Gene3D" id="3.90.470.20">
    <property type="entry name" value="4'-phosphopantetheinyl transferase domain"/>
    <property type="match status" value="2"/>
</dbReference>
<evidence type="ECO:0000313" key="11">
    <source>
        <dbReference type="EMBL" id="CAB0034077.1"/>
    </source>
</evidence>
<dbReference type="GO" id="GO:0008897">
    <property type="term" value="F:holo-[acyl-carrier-protein] synthase activity"/>
    <property type="evidence" value="ECO:0007669"/>
    <property type="project" value="UniProtKB-EC"/>
</dbReference>
<dbReference type="PANTHER" id="PTHR12215">
    <property type="entry name" value="PHOSPHOPANTETHEINE TRANSFERASE"/>
    <property type="match status" value="1"/>
</dbReference>
<evidence type="ECO:0000256" key="1">
    <source>
        <dbReference type="ARBA" id="ARBA00006195"/>
    </source>
</evidence>
<dbReference type="GO" id="GO:0005829">
    <property type="term" value="C:cytosol"/>
    <property type="evidence" value="ECO:0007669"/>
    <property type="project" value="TreeGrafter"/>
</dbReference>
<dbReference type="EC" id="2.7.8.7" evidence="2"/>
<dbReference type="GO" id="GO:0000287">
    <property type="term" value="F:magnesium ion binding"/>
    <property type="evidence" value="ECO:0007669"/>
    <property type="project" value="InterPro"/>
</dbReference>
<evidence type="ECO:0000256" key="5">
    <source>
        <dbReference type="ARBA" id="ARBA00030484"/>
    </source>
</evidence>
<dbReference type="EMBL" id="CADCXV010000731">
    <property type="protein sequence ID" value="CAB0034077.1"/>
    <property type="molecule type" value="Genomic_DNA"/>
</dbReference>
<dbReference type="Pfam" id="PF01648">
    <property type="entry name" value="ACPS"/>
    <property type="match status" value="1"/>
</dbReference>
<sequence length="280" mass="32428">MTGSVRWAFNFAKWEPTEKELLLATSCIQLEEKIRIAKFVFQKDFKAALVGRLLTRKFIKEASGLPYNEICVTRNVNNKPIFEHHSVPKLNFNVSHQGSLTVLAGETRKVNIGVDVMKLEYSGGKSIDEFFRIMNRQFTDNEWKVIKGCSSSSNQDKISRFCRHWALKEAYTKALGMGLTIDLRKIDFRIKSTLEKNKIIQDTVVYVNNEQQNFLFEESLVDNEHIVTVALENQSPYSESNLDLMKFKILTPEDLLRDVSPLMPEDINYCKNYFSKDVHR</sequence>
<evidence type="ECO:0000259" key="10">
    <source>
        <dbReference type="Pfam" id="PF22624"/>
    </source>
</evidence>
<keyword evidence="4" id="KW-0808">Transferase</keyword>
<dbReference type="OrthoDB" id="26719at2759"/>
<name>A0A6H5I805_9HYME</name>
<protein>
    <recommendedName>
        <fullName evidence="3">L-aminoadipate-semialdehyde dehydrogenase-phosphopantetheinyl transferase</fullName>
        <ecNumber evidence="2">2.7.8.7</ecNumber>
    </recommendedName>
    <alternativeName>
        <fullName evidence="5">4'-phosphopantetheinyl transferase</fullName>
    </alternativeName>
    <alternativeName>
        <fullName evidence="6">Alpha-aminoadipic semialdehyde dehydrogenase-phosphopantetheinyl transferase</fullName>
    </alternativeName>
</protein>
<evidence type="ECO:0000256" key="3">
    <source>
        <dbReference type="ARBA" id="ARBA00016301"/>
    </source>
</evidence>
<evidence type="ECO:0000259" key="9">
    <source>
        <dbReference type="Pfam" id="PF01648"/>
    </source>
</evidence>
<comment type="catalytic activity">
    <reaction evidence="7">
        <text>apo-[ACP] + CoA = holo-[ACP] + adenosine 3',5'-bisphosphate + H(+)</text>
        <dbReference type="Rhea" id="RHEA:12068"/>
        <dbReference type="Rhea" id="RHEA-COMP:9685"/>
        <dbReference type="Rhea" id="RHEA-COMP:9690"/>
        <dbReference type="ChEBI" id="CHEBI:15378"/>
        <dbReference type="ChEBI" id="CHEBI:29999"/>
        <dbReference type="ChEBI" id="CHEBI:57287"/>
        <dbReference type="ChEBI" id="CHEBI:58343"/>
        <dbReference type="ChEBI" id="CHEBI:64479"/>
        <dbReference type="EC" id="2.7.8.7"/>
    </reaction>
    <physiologicalReaction direction="left-to-right" evidence="7">
        <dbReference type="Rhea" id="RHEA:12069"/>
    </physiologicalReaction>
</comment>
<dbReference type="InterPro" id="IPR008278">
    <property type="entry name" value="4-PPantetheinyl_Trfase_dom"/>
</dbReference>
<evidence type="ECO:0000256" key="2">
    <source>
        <dbReference type="ARBA" id="ARBA00013172"/>
    </source>
</evidence>
<feature type="domain" description="4'-phosphopantetheinyl transferase" evidence="9">
    <location>
        <begin position="112"/>
        <end position="199"/>
    </location>
</feature>
<accession>A0A6H5I805</accession>
<dbReference type="Proteomes" id="UP000479190">
    <property type="component" value="Unassembled WGS sequence"/>
</dbReference>
<evidence type="ECO:0000313" key="12">
    <source>
        <dbReference type="Proteomes" id="UP000479190"/>
    </source>
</evidence>
<dbReference type="Pfam" id="PF22624">
    <property type="entry name" value="AASDHPPT_N"/>
    <property type="match status" value="1"/>
</dbReference>
<feature type="domain" description="4'-phosphopantetheinyl transferase N-terminal" evidence="10">
    <location>
        <begin position="13"/>
        <end position="107"/>
    </location>
</feature>
<gene>
    <name evidence="11" type="ORF">TBRA_LOCUS5975</name>
</gene>
<evidence type="ECO:0000256" key="7">
    <source>
        <dbReference type="ARBA" id="ARBA00048641"/>
    </source>
</evidence>
<comment type="similarity">
    <text evidence="1">Belongs to the P-Pant transferase superfamily. AcpS family.</text>
</comment>
<dbReference type="PANTHER" id="PTHR12215:SF10">
    <property type="entry name" value="L-AMINOADIPATE-SEMIALDEHYDE DEHYDROGENASE-PHOSPHOPANTETHEINYL TRANSFERASE"/>
    <property type="match status" value="1"/>
</dbReference>
<evidence type="ECO:0000256" key="6">
    <source>
        <dbReference type="ARBA" id="ARBA00033443"/>
    </source>
</evidence>